<sequence>MSSGRAPLRPLPSASRFAPDWIRACGSDLVAFDLDHLDLHVLSAREQVRRVVDALARRQGGDVDEPVHLAPNAVDVHKGAEILEPGDVAVVDLVEHGRVVELLLRWSSEHVVVVGGGEIVSAAPPLLVSVPRGALVVIVLVAVAAFPAAPRARPRPRPRTVSLLPPVSRIRVVPGAAAPLPRRPVLSRLALQVLQHGQRIVDGVRLCPVHPAFLVLHLLVGESQTAEDPLLLFHRAARPRLLFAAALLRLALPLRVQRADQPVDALDQARREVGAHVGQPLPERVQAVAFEPLRDDELGQRLLADAQMVLQLGRDFRHEREQLQRLEIVHSCVGDVELRRMSSCESYAWRKPRAQEVGCSRPPSEK</sequence>
<gene>
    <name evidence="1" type="ORF">VTK73DRAFT_5770</name>
</gene>
<dbReference type="Proteomes" id="UP001586593">
    <property type="component" value="Unassembled WGS sequence"/>
</dbReference>
<comment type="caution">
    <text evidence="1">The sequence shown here is derived from an EMBL/GenBank/DDBJ whole genome shotgun (WGS) entry which is preliminary data.</text>
</comment>
<keyword evidence="2" id="KW-1185">Reference proteome</keyword>
<accession>A0ABR3V0T3</accession>
<reference evidence="1 2" key="1">
    <citation type="journal article" date="2024" name="Commun. Biol.">
        <title>Comparative genomic analysis of thermophilic fungi reveals convergent evolutionary adaptations and gene losses.</title>
        <authorList>
            <person name="Steindorff A.S."/>
            <person name="Aguilar-Pontes M.V."/>
            <person name="Robinson A.J."/>
            <person name="Andreopoulos B."/>
            <person name="LaButti K."/>
            <person name="Kuo A."/>
            <person name="Mondo S."/>
            <person name="Riley R."/>
            <person name="Otillar R."/>
            <person name="Haridas S."/>
            <person name="Lipzen A."/>
            <person name="Grimwood J."/>
            <person name="Schmutz J."/>
            <person name="Clum A."/>
            <person name="Reid I.D."/>
            <person name="Moisan M.C."/>
            <person name="Butler G."/>
            <person name="Nguyen T.T.M."/>
            <person name="Dewar K."/>
            <person name="Conant G."/>
            <person name="Drula E."/>
            <person name="Henrissat B."/>
            <person name="Hansel C."/>
            <person name="Singer S."/>
            <person name="Hutchinson M.I."/>
            <person name="de Vries R.P."/>
            <person name="Natvig D.O."/>
            <person name="Powell A.J."/>
            <person name="Tsang A."/>
            <person name="Grigoriev I.V."/>
        </authorList>
    </citation>
    <scope>NUCLEOTIDE SEQUENCE [LARGE SCALE GENOMIC DNA]</scope>
    <source>
        <strain evidence="1 2">ATCC 24622</strain>
    </source>
</reference>
<name>A0ABR3V0T3_9PEZI</name>
<protein>
    <submittedName>
        <fullName evidence="1">Uncharacterized protein</fullName>
    </submittedName>
</protein>
<dbReference type="EMBL" id="JAZHXJ010003222">
    <property type="protein sequence ID" value="KAL1835329.1"/>
    <property type="molecule type" value="Genomic_DNA"/>
</dbReference>
<evidence type="ECO:0000313" key="2">
    <source>
        <dbReference type="Proteomes" id="UP001586593"/>
    </source>
</evidence>
<proteinExistence type="predicted"/>
<evidence type="ECO:0000313" key="1">
    <source>
        <dbReference type="EMBL" id="KAL1835329.1"/>
    </source>
</evidence>
<organism evidence="1 2">
    <name type="scientific">Phialemonium thermophilum</name>
    <dbReference type="NCBI Taxonomy" id="223376"/>
    <lineage>
        <taxon>Eukaryota</taxon>
        <taxon>Fungi</taxon>
        <taxon>Dikarya</taxon>
        <taxon>Ascomycota</taxon>
        <taxon>Pezizomycotina</taxon>
        <taxon>Sordariomycetes</taxon>
        <taxon>Sordariomycetidae</taxon>
        <taxon>Cephalothecales</taxon>
        <taxon>Cephalothecaceae</taxon>
        <taxon>Phialemonium</taxon>
    </lineage>
</organism>